<evidence type="ECO:0008006" key="10">
    <source>
        <dbReference type="Google" id="ProtNLM"/>
    </source>
</evidence>
<dbReference type="InParanoid" id="A0A482X2V2"/>
<keyword evidence="5 7" id="KW-1133">Transmembrane helix</keyword>
<gene>
    <name evidence="8" type="ORF">LSTR_LSTR003952</name>
</gene>
<dbReference type="PANTHER" id="PTHR13146">
    <property type="match status" value="1"/>
</dbReference>
<dbReference type="Pfam" id="PF06027">
    <property type="entry name" value="SLC35F"/>
    <property type="match status" value="1"/>
</dbReference>
<evidence type="ECO:0000256" key="1">
    <source>
        <dbReference type="ARBA" id="ARBA00004141"/>
    </source>
</evidence>
<feature type="transmembrane region" description="Helical" evidence="7">
    <location>
        <begin position="303"/>
        <end position="322"/>
    </location>
</feature>
<feature type="transmembrane region" description="Helical" evidence="7">
    <location>
        <begin position="46"/>
        <end position="70"/>
    </location>
</feature>
<organism evidence="8 9">
    <name type="scientific">Laodelphax striatellus</name>
    <name type="common">Small brown planthopper</name>
    <name type="synonym">Delphax striatella</name>
    <dbReference type="NCBI Taxonomy" id="195883"/>
    <lineage>
        <taxon>Eukaryota</taxon>
        <taxon>Metazoa</taxon>
        <taxon>Ecdysozoa</taxon>
        <taxon>Arthropoda</taxon>
        <taxon>Hexapoda</taxon>
        <taxon>Insecta</taxon>
        <taxon>Pterygota</taxon>
        <taxon>Neoptera</taxon>
        <taxon>Paraneoptera</taxon>
        <taxon>Hemiptera</taxon>
        <taxon>Auchenorrhyncha</taxon>
        <taxon>Fulgoroidea</taxon>
        <taxon>Delphacidae</taxon>
        <taxon>Criomorphinae</taxon>
        <taxon>Laodelphax</taxon>
    </lineage>
</organism>
<evidence type="ECO:0000256" key="2">
    <source>
        <dbReference type="ARBA" id="ARBA00007863"/>
    </source>
</evidence>
<dbReference type="OrthoDB" id="29773at2759"/>
<comment type="similarity">
    <text evidence="2">Belongs to the SLC35F solute transporter family.</text>
</comment>
<feature type="transmembrane region" description="Helical" evidence="7">
    <location>
        <begin position="184"/>
        <end position="205"/>
    </location>
</feature>
<evidence type="ECO:0000313" key="8">
    <source>
        <dbReference type="EMBL" id="RZF39710.1"/>
    </source>
</evidence>
<evidence type="ECO:0000256" key="4">
    <source>
        <dbReference type="ARBA" id="ARBA00022692"/>
    </source>
</evidence>
<dbReference type="STRING" id="195883.A0A482X2V2"/>
<evidence type="ECO:0000256" key="7">
    <source>
        <dbReference type="SAM" id="Phobius"/>
    </source>
</evidence>
<evidence type="ECO:0000256" key="3">
    <source>
        <dbReference type="ARBA" id="ARBA00022448"/>
    </source>
</evidence>
<dbReference type="GO" id="GO:0022857">
    <property type="term" value="F:transmembrane transporter activity"/>
    <property type="evidence" value="ECO:0007669"/>
    <property type="project" value="InterPro"/>
</dbReference>
<proteinExistence type="inferred from homology"/>
<reference evidence="8 9" key="1">
    <citation type="journal article" date="2017" name="Gigascience">
        <title>Genome sequence of the small brown planthopper, Laodelphax striatellus.</title>
        <authorList>
            <person name="Zhu J."/>
            <person name="Jiang F."/>
            <person name="Wang X."/>
            <person name="Yang P."/>
            <person name="Bao Y."/>
            <person name="Zhao W."/>
            <person name="Wang W."/>
            <person name="Lu H."/>
            <person name="Wang Q."/>
            <person name="Cui N."/>
            <person name="Li J."/>
            <person name="Chen X."/>
            <person name="Luo L."/>
            <person name="Yu J."/>
            <person name="Kang L."/>
            <person name="Cui F."/>
        </authorList>
    </citation>
    <scope>NUCLEOTIDE SEQUENCE [LARGE SCALE GENOMIC DNA]</scope>
    <source>
        <strain evidence="8">Lst14</strain>
    </source>
</reference>
<feature type="transmembrane region" description="Helical" evidence="7">
    <location>
        <begin position="96"/>
        <end position="115"/>
    </location>
</feature>
<dbReference type="EMBL" id="QKKF02019699">
    <property type="protein sequence ID" value="RZF39710.1"/>
    <property type="molecule type" value="Genomic_DNA"/>
</dbReference>
<feature type="transmembrane region" description="Helical" evidence="7">
    <location>
        <begin position="271"/>
        <end position="291"/>
    </location>
</feature>
<sequence>MWPVYIIVVAIAMVITGTINTMSMKWADKINATGYDGQVREFDHPVLQTVFMFLGEFSCFLVFQLLWWYFSRRPTQPNQVAEDEHELIKGNKEFNIFYFLPPATLDMCATSIMYLGLNLTYASSFQMLRGSVIVFTEILSMIFLERQFKAFRWAGIFVIIIGLATVGLSDFSEGQSGGSVAMDQVILGDILIVIAQVITATQMVYEEKFCIRLDAPPLKAVGCEGLFGLLFTVLLLYPLNNIHVPEPYQNNPNGTIEDLHQAYAQVRNKPLLLVPLLGNTLSIAFFNFTGITISKHKSATTRMVLDTLRTFFIWFISLFIHWQTFHILQLYGFVIIIVGMGVFNEVWWSIPMFKNRYGRNENTSNDDTRGLVNSQPADEPY</sequence>
<dbReference type="AlphaFoldDB" id="A0A482X2V2"/>
<feature type="transmembrane region" description="Helical" evidence="7">
    <location>
        <begin position="328"/>
        <end position="350"/>
    </location>
</feature>
<dbReference type="SMR" id="A0A482X2V2"/>
<dbReference type="Gene3D" id="1.10.3730.20">
    <property type="match status" value="1"/>
</dbReference>
<dbReference type="Proteomes" id="UP000291343">
    <property type="component" value="Unassembled WGS sequence"/>
</dbReference>
<evidence type="ECO:0000256" key="5">
    <source>
        <dbReference type="ARBA" id="ARBA00022989"/>
    </source>
</evidence>
<protein>
    <recommendedName>
        <fullName evidence="10">EamA domain-containing protein</fullName>
    </recommendedName>
</protein>
<dbReference type="InterPro" id="IPR012404">
    <property type="entry name" value="UCP036436"/>
</dbReference>
<dbReference type="PANTHER" id="PTHR13146:SF0">
    <property type="entry name" value="SOLUTE CARRIER FAMILY 35 MEMBER F6"/>
    <property type="match status" value="1"/>
</dbReference>
<keyword evidence="9" id="KW-1185">Reference proteome</keyword>
<feature type="transmembrane region" description="Helical" evidence="7">
    <location>
        <begin position="5"/>
        <end position="26"/>
    </location>
</feature>
<name>A0A482X2V2_LAOST</name>
<keyword evidence="6 7" id="KW-0472">Membrane</keyword>
<feature type="transmembrane region" description="Helical" evidence="7">
    <location>
        <begin position="217"/>
        <end position="237"/>
    </location>
</feature>
<evidence type="ECO:0000313" key="9">
    <source>
        <dbReference type="Proteomes" id="UP000291343"/>
    </source>
</evidence>
<dbReference type="PIRSF" id="PIRSF036436">
    <property type="entry name" value="UCP036436"/>
    <property type="match status" value="1"/>
</dbReference>
<dbReference type="FunCoup" id="A0A482X2V2">
    <property type="interactions" value="1232"/>
</dbReference>
<dbReference type="InterPro" id="IPR037185">
    <property type="entry name" value="EmrE-like"/>
</dbReference>
<feature type="transmembrane region" description="Helical" evidence="7">
    <location>
        <begin position="151"/>
        <end position="172"/>
    </location>
</feature>
<dbReference type="SUPFAM" id="SSF103481">
    <property type="entry name" value="Multidrug resistance efflux transporter EmrE"/>
    <property type="match status" value="1"/>
</dbReference>
<keyword evidence="4 7" id="KW-0812">Transmembrane</keyword>
<dbReference type="GO" id="GO:0016020">
    <property type="term" value="C:membrane"/>
    <property type="evidence" value="ECO:0007669"/>
    <property type="project" value="UniProtKB-SubCell"/>
</dbReference>
<dbReference type="InterPro" id="IPR009262">
    <property type="entry name" value="SLC35_F1/F2/F6"/>
</dbReference>
<accession>A0A482X2V2</accession>
<feature type="transmembrane region" description="Helical" evidence="7">
    <location>
        <begin position="127"/>
        <end position="144"/>
    </location>
</feature>
<keyword evidence="3" id="KW-0813">Transport</keyword>
<evidence type="ECO:0000256" key="6">
    <source>
        <dbReference type="ARBA" id="ARBA00023136"/>
    </source>
</evidence>
<comment type="caution">
    <text evidence="8">The sequence shown here is derived from an EMBL/GenBank/DDBJ whole genome shotgun (WGS) entry which is preliminary data.</text>
</comment>
<comment type="subcellular location">
    <subcellularLocation>
        <location evidence="1">Membrane</location>
        <topology evidence="1">Multi-pass membrane protein</topology>
    </subcellularLocation>
</comment>